<keyword evidence="2 6" id="KW-0812">Transmembrane</keyword>
<dbReference type="Pfam" id="PF20684">
    <property type="entry name" value="Fung_rhodopsin"/>
    <property type="match status" value="1"/>
</dbReference>
<evidence type="ECO:0000256" key="6">
    <source>
        <dbReference type="SAM" id="Phobius"/>
    </source>
</evidence>
<protein>
    <recommendedName>
        <fullName evidence="7">Rhodopsin domain-containing protein</fullName>
    </recommendedName>
</protein>
<organism evidence="8 9">
    <name type="scientific">Penicillium cf. griseofulvum</name>
    <dbReference type="NCBI Taxonomy" id="2972120"/>
    <lineage>
        <taxon>Eukaryota</taxon>
        <taxon>Fungi</taxon>
        <taxon>Dikarya</taxon>
        <taxon>Ascomycota</taxon>
        <taxon>Pezizomycotina</taxon>
        <taxon>Eurotiomycetes</taxon>
        <taxon>Eurotiomycetidae</taxon>
        <taxon>Eurotiales</taxon>
        <taxon>Aspergillaceae</taxon>
        <taxon>Penicillium</taxon>
    </lineage>
</organism>
<evidence type="ECO:0000256" key="2">
    <source>
        <dbReference type="ARBA" id="ARBA00022692"/>
    </source>
</evidence>
<dbReference type="AlphaFoldDB" id="A0A9W9MF98"/>
<keyword evidence="9" id="KW-1185">Reference proteome</keyword>
<dbReference type="InterPro" id="IPR052337">
    <property type="entry name" value="SAT4-like"/>
</dbReference>
<dbReference type="PANTHER" id="PTHR33048:SF162">
    <property type="entry name" value="SATRATOXIN BIOSYNTHESIS SC1 CLUSTER PROTEIN 4"/>
    <property type="match status" value="1"/>
</dbReference>
<evidence type="ECO:0000256" key="4">
    <source>
        <dbReference type="ARBA" id="ARBA00023136"/>
    </source>
</evidence>
<comment type="subcellular location">
    <subcellularLocation>
        <location evidence="1">Membrane</location>
        <topology evidence="1">Multi-pass membrane protein</topology>
    </subcellularLocation>
</comment>
<proteinExistence type="inferred from homology"/>
<evidence type="ECO:0000256" key="1">
    <source>
        <dbReference type="ARBA" id="ARBA00004141"/>
    </source>
</evidence>
<evidence type="ECO:0000313" key="8">
    <source>
        <dbReference type="EMBL" id="KAJ5199749.1"/>
    </source>
</evidence>
<evidence type="ECO:0000256" key="3">
    <source>
        <dbReference type="ARBA" id="ARBA00022989"/>
    </source>
</evidence>
<sequence length="157" mass="17402">MSLPFFLIWGTRVNIQQKVGLVIVFSFGLFIIAAAIVRAVEITGKAYSDQAALAIWSVAESSICNTQYRYGVSSANSVSYPASSRVNLRSNTTNWSEAPLPVQDHRQYRNLDFEMNAPQNVQLDGGEVAGRSKSPNEKLRARNLQINMVQEFVSCTP</sequence>
<dbReference type="Proteomes" id="UP001150879">
    <property type="component" value="Unassembled WGS sequence"/>
</dbReference>
<comment type="caution">
    <text evidence="8">The sequence shown here is derived from an EMBL/GenBank/DDBJ whole genome shotgun (WGS) entry which is preliminary data.</text>
</comment>
<dbReference type="PANTHER" id="PTHR33048">
    <property type="entry name" value="PTH11-LIKE INTEGRAL MEMBRANE PROTEIN (AFU_ORTHOLOGUE AFUA_5G11245)"/>
    <property type="match status" value="1"/>
</dbReference>
<reference evidence="8" key="2">
    <citation type="journal article" date="2023" name="IMA Fungus">
        <title>Comparative genomic study of the Penicillium genus elucidates a diverse pangenome and 15 lateral gene transfer events.</title>
        <authorList>
            <person name="Petersen C."/>
            <person name="Sorensen T."/>
            <person name="Nielsen M.R."/>
            <person name="Sondergaard T.E."/>
            <person name="Sorensen J.L."/>
            <person name="Fitzpatrick D.A."/>
            <person name="Frisvad J.C."/>
            <person name="Nielsen K.L."/>
        </authorList>
    </citation>
    <scope>NUCLEOTIDE SEQUENCE</scope>
    <source>
        <strain evidence="8">IBT 16849</strain>
    </source>
</reference>
<evidence type="ECO:0000313" key="9">
    <source>
        <dbReference type="Proteomes" id="UP001150879"/>
    </source>
</evidence>
<comment type="similarity">
    <text evidence="5">Belongs to the SAT4 family.</text>
</comment>
<feature type="domain" description="Rhodopsin" evidence="7">
    <location>
        <begin position="2"/>
        <end position="63"/>
    </location>
</feature>
<reference evidence="8" key="1">
    <citation type="submission" date="2022-11" db="EMBL/GenBank/DDBJ databases">
        <authorList>
            <person name="Petersen C."/>
        </authorList>
    </citation>
    <scope>NUCLEOTIDE SEQUENCE</scope>
    <source>
        <strain evidence="8">IBT 16849</strain>
    </source>
</reference>
<accession>A0A9W9MF98</accession>
<evidence type="ECO:0000256" key="5">
    <source>
        <dbReference type="ARBA" id="ARBA00038359"/>
    </source>
</evidence>
<evidence type="ECO:0000259" key="7">
    <source>
        <dbReference type="Pfam" id="PF20684"/>
    </source>
</evidence>
<name>A0A9W9MF98_9EURO</name>
<keyword evidence="4 6" id="KW-0472">Membrane</keyword>
<dbReference type="EMBL" id="JAPQKP010000003">
    <property type="protein sequence ID" value="KAJ5199749.1"/>
    <property type="molecule type" value="Genomic_DNA"/>
</dbReference>
<gene>
    <name evidence="8" type="ORF">N7472_004953</name>
</gene>
<keyword evidence="3 6" id="KW-1133">Transmembrane helix</keyword>
<feature type="transmembrane region" description="Helical" evidence="6">
    <location>
        <begin position="20"/>
        <end position="40"/>
    </location>
</feature>
<dbReference type="InterPro" id="IPR049326">
    <property type="entry name" value="Rhodopsin_dom_fungi"/>
</dbReference>
<dbReference type="GO" id="GO:0016020">
    <property type="term" value="C:membrane"/>
    <property type="evidence" value="ECO:0007669"/>
    <property type="project" value="UniProtKB-SubCell"/>
</dbReference>